<organism evidence="1 2">
    <name type="scientific">Coprinellus micaceus</name>
    <name type="common">Glistening ink-cap mushroom</name>
    <name type="synonym">Coprinus micaceus</name>
    <dbReference type="NCBI Taxonomy" id="71717"/>
    <lineage>
        <taxon>Eukaryota</taxon>
        <taxon>Fungi</taxon>
        <taxon>Dikarya</taxon>
        <taxon>Basidiomycota</taxon>
        <taxon>Agaricomycotina</taxon>
        <taxon>Agaricomycetes</taxon>
        <taxon>Agaricomycetidae</taxon>
        <taxon>Agaricales</taxon>
        <taxon>Agaricineae</taxon>
        <taxon>Psathyrellaceae</taxon>
        <taxon>Coprinellus</taxon>
    </lineage>
</organism>
<name>A0A4Y7SGV0_COPMI</name>
<keyword evidence="2" id="KW-1185">Reference proteome</keyword>
<reference evidence="1 2" key="1">
    <citation type="journal article" date="2019" name="Nat. Ecol. Evol.">
        <title>Megaphylogeny resolves global patterns of mushroom evolution.</title>
        <authorList>
            <person name="Varga T."/>
            <person name="Krizsan K."/>
            <person name="Foldi C."/>
            <person name="Dima B."/>
            <person name="Sanchez-Garcia M."/>
            <person name="Sanchez-Ramirez S."/>
            <person name="Szollosi G.J."/>
            <person name="Szarkandi J.G."/>
            <person name="Papp V."/>
            <person name="Albert L."/>
            <person name="Andreopoulos W."/>
            <person name="Angelini C."/>
            <person name="Antonin V."/>
            <person name="Barry K.W."/>
            <person name="Bougher N.L."/>
            <person name="Buchanan P."/>
            <person name="Buyck B."/>
            <person name="Bense V."/>
            <person name="Catcheside P."/>
            <person name="Chovatia M."/>
            <person name="Cooper J."/>
            <person name="Damon W."/>
            <person name="Desjardin D."/>
            <person name="Finy P."/>
            <person name="Geml J."/>
            <person name="Haridas S."/>
            <person name="Hughes K."/>
            <person name="Justo A."/>
            <person name="Karasinski D."/>
            <person name="Kautmanova I."/>
            <person name="Kiss B."/>
            <person name="Kocsube S."/>
            <person name="Kotiranta H."/>
            <person name="LaButti K.M."/>
            <person name="Lechner B.E."/>
            <person name="Liimatainen K."/>
            <person name="Lipzen A."/>
            <person name="Lukacs Z."/>
            <person name="Mihaltcheva S."/>
            <person name="Morgado L.N."/>
            <person name="Niskanen T."/>
            <person name="Noordeloos M.E."/>
            <person name="Ohm R.A."/>
            <person name="Ortiz-Santana B."/>
            <person name="Ovrebo C."/>
            <person name="Racz N."/>
            <person name="Riley R."/>
            <person name="Savchenko A."/>
            <person name="Shiryaev A."/>
            <person name="Soop K."/>
            <person name="Spirin V."/>
            <person name="Szebenyi C."/>
            <person name="Tomsovsky M."/>
            <person name="Tulloss R.E."/>
            <person name="Uehling J."/>
            <person name="Grigoriev I.V."/>
            <person name="Vagvolgyi C."/>
            <person name="Papp T."/>
            <person name="Martin F.M."/>
            <person name="Miettinen O."/>
            <person name="Hibbett D.S."/>
            <person name="Nagy L.G."/>
        </authorList>
    </citation>
    <scope>NUCLEOTIDE SEQUENCE [LARGE SCALE GENOMIC DNA]</scope>
    <source>
        <strain evidence="1 2">FP101781</strain>
    </source>
</reference>
<proteinExistence type="predicted"/>
<evidence type="ECO:0000313" key="2">
    <source>
        <dbReference type="Proteomes" id="UP000298030"/>
    </source>
</evidence>
<comment type="caution">
    <text evidence="1">The sequence shown here is derived from an EMBL/GenBank/DDBJ whole genome shotgun (WGS) entry which is preliminary data.</text>
</comment>
<protein>
    <submittedName>
        <fullName evidence="1">Uncharacterized protein</fullName>
    </submittedName>
</protein>
<gene>
    <name evidence="1" type="ORF">FA13DRAFT_1800242</name>
</gene>
<sequence length="472" mass="52745">MSTTTTTAAMADPSQAQLNMLDHLSKAVFNNSHFVQILGNAGGPSPSVETSFTKIADAVKKDSDLNGYQPGSNTVNVPHITFDIVSLLPPGEAGVARSSPSSHGSSAFDLAQRLSLLPHQEYGVLLPMIPVDLEKVPRYNERYCGYLSRHALVYLASQYAGRATTVGNYTVLDTTIGRFKIFEHEHRTHVYFDPGMRAASPSKPYFGTPDLDVLKKYAAGQYLVKEVVVDIDTIPQAAMTWTRQDLTKFATTKIIQPPEHRVFIPKETMAEWNRLEKYSADLRQATASIFGSMTEPHRLARFRDNLIENQKRKDNSLKTDARLPDELYEHKVAVSAYVSFITVGTPERVAIVSEMDPSSIHEVCLRELAAYSVAHAKFRGVKDVDQIKLAETTEKRFLALYEAWKEHSNPDILEVELRKLLRTPSNICLVLLQGNLATIAYWNACKVREFAIEAPEEWIQFVLAQDSDVTIG</sequence>
<accession>A0A4Y7SGV0</accession>
<dbReference type="EMBL" id="QPFP01000120">
    <property type="protein sequence ID" value="TEB21127.1"/>
    <property type="molecule type" value="Genomic_DNA"/>
</dbReference>
<evidence type="ECO:0000313" key="1">
    <source>
        <dbReference type="EMBL" id="TEB21127.1"/>
    </source>
</evidence>
<dbReference type="AlphaFoldDB" id="A0A4Y7SGV0"/>
<dbReference type="OrthoDB" id="2950951at2759"/>
<dbReference type="Proteomes" id="UP000298030">
    <property type="component" value="Unassembled WGS sequence"/>
</dbReference>